<keyword evidence="1" id="KW-0812">Transmembrane</keyword>
<sequence length="52" mass="5761">MSCLLGYLDPGVGSILLQVAAAAVLSFTVMFRQYVCSPFAYLWGKKQDRTED</sequence>
<accession>A0A518DSQ3</accession>
<keyword evidence="1" id="KW-0472">Membrane</keyword>
<dbReference type="AlphaFoldDB" id="A0A518DSQ3"/>
<keyword evidence="3" id="KW-1185">Reference proteome</keyword>
<keyword evidence="1" id="KW-1133">Transmembrane helix</keyword>
<dbReference type="RefSeq" id="WP_197443241.1">
    <property type="nucleotide sequence ID" value="NZ_CP036433.1"/>
</dbReference>
<evidence type="ECO:0000256" key="1">
    <source>
        <dbReference type="SAM" id="Phobius"/>
    </source>
</evidence>
<protein>
    <submittedName>
        <fullName evidence="2">Uncharacterized protein</fullName>
    </submittedName>
</protein>
<dbReference type="EMBL" id="CP036433">
    <property type="protein sequence ID" value="QDU94828.1"/>
    <property type="molecule type" value="Genomic_DNA"/>
</dbReference>
<evidence type="ECO:0000313" key="3">
    <source>
        <dbReference type="Proteomes" id="UP000317648"/>
    </source>
</evidence>
<dbReference type="Proteomes" id="UP000317648">
    <property type="component" value="Chromosome"/>
</dbReference>
<name>A0A518DSQ3_9BACT</name>
<gene>
    <name evidence="2" type="ORF">Pla8534_26360</name>
</gene>
<proteinExistence type="predicted"/>
<dbReference type="KEGG" id="lcre:Pla8534_26360"/>
<evidence type="ECO:0000313" key="2">
    <source>
        <dbReference type="EMBL" id="QDU94828.1"/>
    </source>
</evidence>
<reference evidence="2 3" key="1">
    <citation type="submission" date="2019-02" db="EMBL/GenBank/DDBJ databases">
        <title>Deep-cultivation of Planctomycetes and their phenomic and genomic characterization uncovers novel biology.</title>
        <authorList>
            <person name="Wiegand S."/>
            <person name="Jogler M."/>
            <person name="Boedeker C."/>
            <person name="Pinto D."/>
            <person name="Vollmers J."/>
            <person name="Rivas-Marin E."/>
            <person name="Kohn T."/>
            <person name="Peeters S.H."/>
            <person name="Heuer A."/>
            <person name="Rast P."/>
            <person name="Oberbeckmann S."/>
            <person name="Bunk B."/>
            <person name="Jeske O."/>
            <person name="Meyerdierks A."/>
            <person name="Storesund J.E."/>
            <person name="Kallscheuer N."/>
            <person name="Luecker S."/>
            <person name="Lage O.M."/>
            <person name="Pohl T."/>
            <person name="Merkel B.J."/>
            <person name="Hornburger P."/>
            <person name="Mueller R.-W."/>
            <person name="Bruemmer F."/>
            <person name="Labrenz M."/>
            <person name="Spormann A.M."/>
            <person name="Op den Camp H."/>
            <person name="Overmann J."/>
            <person name="Amann R."/>
            <person name="Jetten M.S.M."/>
            <person name="Mascher T."/>
            <person name="Medema M.H."/>
            <person name="Devos D.P."/>
            <person name="Kaster A.-K."/>
            <person name="Ovreas L."/>
            <person name="Rohde M."/>
            <person name="Galperin M.Y."/>
            <person name="Jogler C."/>
        </authorList>
    </citation>
    <scope>NUCLEOTIDE SEQUENCE [LARGE SCALE GENOMIC DNA]</scope>
    <source>
        <strain evidence="2 3">Pla85_3_4</strain>
    </source>
</reference>
<organism evidence="2 3">
    <name type="scientific">Lignipirellula cremea</name>
    <dbReference type="NCBI Taxonomy" id="2528010"/>
    <lineage>
        <taxon>Bacteria</taxon>
        <taxon>Pseudomonadati</taxon>
        <taxon>Planctomycetota</taxon>
        <taxon>Planctomycetia</taxon>
        <taxon>Pirellulales</taxon>
        <taxon>Pirellulaceae</taxon>
        <taxon>Lignipirellula</taxon>
    </lineage>
</organism>
<feature type="transmembrane region" description="Helical" evidence="1">
    <location>
        <begin position="12"/>
        <end position="31"/>
    </location>
</feature>